<evidence type="ECO:0000256" key="2">
    <source>
        <dbReference type="ARBA" id="ARBA00023136"/>
    </source>
</evidence>
<evidence type="ECO:0000259" key="6">
    <source>
        <dbReference type="Pfam" id="PF00593"/>
    </source>
</evidence>
<protein>
    <submittedName>
        <fullName evidence="8">TonB-dependent receptor</fullName>
    </submittedName>
</protein>
<dbReference type="Pfam" id="PF13715">
    <property type="entry name" value="CarbopepD_reg_2"/>
    <property type="match status" value="1"/>
</dbReference>
<keyword evidence="5" id="KW-0732">Signal</keyword>
<reference evidence="8 9" key="1">
    <citation type="journal article" date="2012" name="J. Bacteriol.">
        <title>Genome Sequence of the Halotolerant Bacterium Imtechella halotolerans K1T.</title>
        <authorList>
            <person name="Kumar S."/>
            <person name="Vikram S."/>
            <person name="Subramanian S."/>
            <person name="Raghava G.P."/>
            <person name="Pinnaka A.K."/>
        </authorList>
    </citation>
    <scope>NUCLEOTIDE SEQUENCE [LARGE SCALE GENOMIC DNA]</scope>
    <source>
        <strain evidence="8 9">K1</strain>
    </source>
</reference>
<evidence type="ECO:0000256" key="1">
    <source>
        <dbReference type="ARBA" id="ARBA00004442"/>
    </source>
</evidence>
<dbReference type="InterPro" id="IPR012910">
    <property type="entry name" value="Plug_dom"/>
</dbReference>
<dbReference type="Proteomes" id="UP000005938">
    <property type="component" value="Unassembled WGS sequence"/>
</dbReference>
<sequence>MKNVLFFIWLLTTSLVVAQNTTSIRGTITDKEMGNEPLPFANVQIKGMSKGATTDMEGNYSIEGVAPGTYTVIFSFIGYKTVEVSNVVVVAGKDAQVNIALGADNVALDEVVITTTVKKESQEALLVEQRKALEIKQSIGAQELSQKGVSDVATAVTKTTGISKQEGTGTIYVRGLGDRYNSSSMNGLPLPSNDPQRKNIDLDIFTTDIVEYISIDKVYNSKMYGDFAGGNVDIVSKDYNGNGFLALGVKSSVNSNAIGEDNFYLQSGYNASGFNKVEIPSNALSGFNFKNKLNADTTIPLAGSLALTGGKSFSVGENSRLSFFATASFGNEYGYQSGVNRSAQAQGEFIKNFRKESYDYSTNTTGMFNVGYRINEKNKLSYNLLYVNSSNQQKDEYKGYIRDIAEDDNGIIQRSTYVQNTLFVNQLLGEHTYNERIKLDWGASYNTIVSNMPDRIQNTMRYDFNQSGYVLATNATTDNHRYYQDLDESEIAANVTLGYRIGKTSDEEYKGRLVLGYNARIKNREFEATQFNFRVALDQRNTLVSPDNLDAFFNQNNYNAGAFAIETFRGGANVAGALDPQVYSGDQEIFGGYLNLEYQLTNKLSGVLGMRGEQIYQKVSWRTQLDDVGSKNDFDKTAILPNLTLKYELNEKQNLRLAASKTYTLPQFKERARFVYEDVTEVIVGNPYLYPSDDYNLDLKWELFPNRGEIVSFTGFGKYIQNPINEITLASSTNDIAYVNTGDMGYAVGAEVEVRKNLWNLEEDGKESRITAGLNAAYMHTQQDLDANKVRIETKGSYNVNFSNTEDGFTGASDLLLNADVTFYKRWSENRDVMMVLAYNHFSDRIRALGTETKGNIVDKGVGALDFILKSKLSSRTSIGISAKNILNPAVERTQQNPGNEILVGSFKKGINFGIGFNYQF</sequence>
<comment type="similarity">
    <text evidence="4">Belongs to the TonB-dependent receptor family.</text>
</comment>
<dbReference type="InterPro" id="IPR000531">
    <property type="entry name" value="Beta-barrel_TonB"/>
</dbReference>
<dbReference type="OrthoDB" id="9768470at2"/>
<dbReference type="EMBL" id="AJJU01000002">
    <property type="protein sequence ID" value="EID76370.1"/>
    <property type="molecule type" value="Genomic_DNA"/>
</dbReference>
<dbReference type="PANTHER" id="PTHR40980">
    <property type="entry name" value="PLUG DOMAIN-CONTAINING PROTEIN"/>
    <property type="match status" value="1"/>
</dbReference>
<dbReference type="InterPro" id="IPR008969">
    <property type="entry name" value="CarboxyPept-like_regulatory"/>
</dbReference>
<evidence type="ECO:0000313" key="8">
    <source>
        <dbReference type="EMBL" id="EID76370.1"/>
    </source>
</evidence>
<dbReference type="RefSeq" id="WP_008236116.1">
    <property type="nucleotide sequence ID" value="NZ_AJJU01000002.1"/>
</dbReference>
<dbReference type="InterPro" id="IPR037066">
    <property type="entry name" value="Plug_dom_sf"/>
</dbReference>
<feature type="domain" description="TonB-dependent receptor plug" evidence="7">
    <location>
        <begin position="131"/>
        <end position="230"/>
    </location>
</feature>
<evidence type="ECO:0000256" key="5">
    <source>
        <dbReference type="SAM" id="SignalP"/>
    </source>
</evidence>
<keyword evidence="2 4" id="KW-0472">Membrane</keyword>
<dbReference type="Pfam" id="PF07715">
    <property type="entry name" value="Plug"/>
    <property type="match status" value="1"/>
</dbReference>
<keyword evidence="4" id="KW-0798">TonB box</keyword>
<name>I0WJ04_9FLAO</name>
<feature type="domain" description="TonB-dependent receptor-like beta-barrel" evidence="6">
    <location>
        <begin position="455"/>
        <end position="844"/>
    </location>
</feature>
<dbReference type="SUPFAM" id="SSF49464">
    <property type="entry name" value="Carboxypeptidase regulatory domain-like"/>
    <property type="match status" value="1"/>
</dbReference>
<dbReference type="AlphaFoldDB" id="I0WJ04"/>
<accession>I0WJ04</accession>
<dbReference type="Gene3D" id="2.170.130.10">
    <property type="entry name" value="TonB-dependent receptor, plug domain"/>
    <property type="match status" value="1"/>
</dbReference>
<dbReference type="PANTHER" id="PTHR40980:SF5">
    <property type="entry name" value="TONB-DEPENDENT RECEPTOR"/>
    <property type="match status" value="1"/>
</dbReference>
<dbReference type="eggNOG" id="COG4772">
    <property type="taxonomic scope" value="Bacteria"/>
</dbReference>
<comment type="subcellular location">
    <subcellularLocation>
        <location evidence="1 4">Cell outer membrane</location>
    </subcellularLocation>
</comment>
<organism evidence="8 9">
    <name type="scientific">Imtechella halotolerans K1</name>
    <dbReference type="NCBI Taxonomy" id="946077"/>
    <lineage>
        <taxon>Bacteria</taxon>
        <taxon>Pseudomonadati</taxon>
        <taxon>Bacteroidota</taxon>
        <taxon>Flavobacteriia</taxon>
        <taxon>Flavobacteriales</taxon>
        <taxon>Flavobacteriaceae</taxon>
        <taxon>Imtechella</taxon>
    </lineage>
</organism>
<keyword evidence="8" id="KW-0675">Receptor</keyword>
<keyword evidence="3" id="KW-0998">Cell outer membrane</keyword>
<dbReference type="Gene3D" id="2.60.40.1120">
    <property type="entry name" value="Carboxypeptidase-like, regulatory domain"/>
    <property type="match status" value="1"/>
</dbReference>
<proteinExistence type="inferred from homology"/>
<evidence type="ECO:0000313" key="9">
    <source>
        <dbReference type="Proteomes" id="UP000005938"/>
    </source>
</evidence>
<evidence type="ECO:0000259" key="7">
    <source>
        <dbReference type="Pfam" id="PF07715"/>
    </source>
</evidence>
<comment type="caution">
    <text evidence="8">The sequence shown here is derived from an EMBL/GenBank/DDBJ whole genome shotgun (WGS) entry which is preliminary data.</text>
</comment>
<keyword evidence="9" id="KW-1185">Reference proteome</keyword>
<feature type="signal peptide" evidence="5">
    <location>
        <begin position="1"/>
        <end position="18"/>
    </location>
</feature>
<feature type="chain" id="PRO_5003635229" evidence="5">
    <location>
        <begin position="19"/>
        <end position="921"/>
    </location>
</feature>
<dbReference type="Gene3D" id="2.40.170.20">
    <property type="entry name" value="TonB-dependent receptor, beta-barrel domain"/>
    <property type="match status" value="1"/>
</dbReference>
<dbReference type="SUPFAM" id="SSF56935">
    <property type="entry name" value="Porins"/>
    <property type="match status" value="1"/>
</dbReference>
<evidence type="ECO:0000256" key="4">
    <source>
        <dbReference type="RuleBase" id="RU003357"/>
    </source>
</evidence>
<dbReference type="GO" id="GO:0009279">
    <property type="term" value="C:cell outer membrane"/>
    <property type="evidence" value="ECO:0007669"/>
    <property type="project" value="UniProtKB-SubCell"/>
</dbReference>
<dbReference type="STRING" id="946077.W5A_00065"/>
<dbReference type="Pfam" id="PF00593">
    <property type="entry name" value="TonB_dep_Rec_b-barrel"/>
    <property type="match status" value="1"/>
</dbReference>
<dbReference type="PATRIC" id="fig|946077.3.peg.13"/>
<dbReference type="InterPro" id="IPR036942">
    <property type="entry name" value="Beta-barrel_TonB_sf"/>
</dbReference>
<evidence type="ECO:0000256" key="3">
    <source>
        <dbReference type="ARBA" id="ARBA00023237"/>
    </source>
</evidence>
<gene>
    <name evidence="8" type="ORF">W5A_00065</name>
</gene>